<proteinExistence type="predicted"/>
<name>A0ABS8KIR4_9BURK</name>
<evidence type="ECO:0000313" key="2">
    <source>
        <dbReference type="Proteomes" id="UP001430614"/>
    </source>
</evidence>
<sequence>RAHPASPRPQRSLCCGIAARLRVECPLALPWNGCSICAEYAFTIDQALWREAYFAPVAAIATSLGSGSGQPFPASSNVASLTPNKDLPPALCCAYAAKAVATLIVLAGGFAKKPY</sequence>
<comment type="caution">
    <text evidence="1">The sequence shown here is derived from an EMBL/GenBank/DDBJ whole genome shotgun (WGS) entry which is preliminary data.</text>
</comment>
<evidence type="ECO:0000313" key="1">
    <source>
        <dbReference type="EMBL" id="MCC8404658.1"/>
    </source>
</evidence>
<keyword evidence="2" id="KW-1185">Reference proteome</keyword>
<accession>A0ABS8KIR4</accession>
<feature type="non-terminal residue" evidence="1">
    <location>
        <position position="1"/>
    </location>
</feature>
<reference evidence="1 2" key="1">
    <citation type="submission" date="2021-11" db="EMBL/GenBank/DDBJ databases">
        <authorList>
            <person name="Oh E.-T."/>
            <person name="Kim S.-B."/>
        </authorList>
    </citation>
    <scope>NUCLEOTIDE SEQUENCE [LARGE SCALE GENOMIC DNA]</scope>
    <source>
        <strain evidence="1 2">MMS20-SJTN17</strain>
    </source>
</reference>
<dbReference type="EMBL" id="JAJITC010000013">
    <property type="protein sequence ID" value="MCC8404658.1"/>
    <property type="molecule type" value="Genomic_DNA"/>
</dbReference>
<gene>
    <name evidence="1" type="ORF">LJ655_22740</name>
</gene>
<dbReference type="Proteomes" id="UP001430614">
    <property type="component" value="Unassembled WGS sequence"/>
</dbReference>
<protein>
    <submittedName>
        <fullName evidence="1">Uncharacterized protein</fullName>
    </submittedName>
</protein>
<organism evidence="1 2">
    <name type="scientific">Paraburkholderia translucens</name>
    <dbReference type="NCBI Taxonomy" id="2886945"/>
    <lineage>
        <taxon>Bacteria</taxon>
        <taxon>Pseudomonadati</taxon>
        <taxon>Pseudomonadota</taxon>
        <taxon>Betaproteobacteria</taxon>
        <taxon>Burkholderiales</taxon>
        <taxon>Burkholderiaceae</taxon>
        <taxon>Paraburkholderia</taxon>
    </lineage>
</organism>